<feature type="region of interest" description="Disordered" evidence="10">
    <location>
        <begin position="555"/>
        <end position="599"/>
    </location>
</feature>
<keyword evidence="4" id="KW-0805">Transcription regulation</keyword>
<dbReference type="PANTHER" id="PTHR10015">
    <property type="entry name" value="HEAT SHOCK TRANSCRIPTION FACTOR"/>
    <property type="match status" value="1"/>
</dbReference>
<dbReference type="OrthoDB" id="60033at2759"/>
<feature type="region of interest" description="Disordered" evidence="10">
    <location>
        <begin position="470"/>
        <end position="490"/>
    </location>
</feature>
<feature type="region of interest" description="Disordered" evidence="10">
    <location>
        <begin position="265"/>
        <end position="284"/>
    </location>
</feature>
<organism evidence="12 13">
    <name type="scientific">Cucumis melo var. makuwa</name>
    <name type="common">Oriental melon</name>
    <dbReference type="NCBI Taxonomy" id="1194695"/>
    <lineage>
        <taxon>Eukaryota</taxon>
        <taxon>Viridiplantae</taxon>
        <taxon>Streptophyta</taxon>
        <taxon>Embryophyta</taxon>
        <taxon>Tracheophyta</taxon>
        <taxon>Spermatophyta</taxon>
        <taxon>Magnoliopsida</taxon>
        <taxon>eudicotyledons</taxon>
        <taxon>Gunneridae</taxon>
        <taxon>Pentapetalae</taxon>
        <taxon>rosids</taxon>
        <taxon>fabids</taxon>
        <taxon>Cucurbitales</taxon>
        <taxon>Cucurbitaceae</taxon>
        <taxon>Benincaseae</taxon>
        <taxon>Cucumis</taxon>
    </lineage>
</organism>
<keyword evidence="3" id="KW-0597">Phosphoprotein</keyword>
<feature type="domain" description="HSF-type DNA-binding" evidence="11">
    <location>
        <begin position="129"/>
        <end position="261"/>
    </location>
</feature>
<dbReference type="EMBL" id="SSTE01014973">
    <property type="protein sequence ID" value="KAA0043919.1"/>
    <property type="molecule type" value="Genomic_DNA"/>
</dbReference>
<dbReference type="Proteomes" id="UP000321393">
    <property type="component" value="Unassembled WGS sequence"/>
</dbReference>
<comment type="caution">
    <text evidence="12">The sequence shown here is derived from an EMBL/GenBank/DDBJ whole genome shotgun (WGS) entry which is preliminary data.</text>
</comment>
<dbReference type="PANTHER" id="PTHR10015:SF337">
    <property type="entry name" value="HEAT STRESS TRANSCRIPTION FACTOR A-3"/>
    <property type="match status" value="1"/>
</dbReference>
<feature type="compositionally biased region" description="Basic and acidic residues" evidence="10">
    <location>
        <begin position="470"/>
        <end position="482"/>
    </location>
</feature>
<dbReference type="GO" id="GO:0003700">
    <property type="term" value="F:DNA-binding transcription factor activity"/>
    <property type="evidence" value="ECO:0007669"/>
    <property type="project" value="InterPro"/>
</dbReference>
<name>A0A5A7TRT7_CUCMM</name>
<dbReference type="InterPro" id="IPR036388">
    <property type="entry name" value="WH-like_DNA-bd_sf"/>
</dbReference>
<dbReference type="InterPro" id="IPR036390">
    <property type="entry name" value="WH_DNA-bd_sf"/>
</dbReference>
<evidence type="ECO:0000256" key="5">
    <source>
        <dbReference type="ARBA" id="ARBA00023016"/>
    </source>
</evidence>
<evidence type="ECO:0000256" key="4">
    <source>
        <dbReference type="ARBA" id="ARBA00023015"/>
    </source>
</evidence>
<dbReference type="InterPro" id="IPR000232">
    <property type="entry name" value="HSF_DNA-bd"/>
</dbReference>
<accession>A0A5A7TRT7</accession>
<gene>
    <name evidence="12" type="ORF">E6C27_scaffold236G002590</name>
</gene>
<evidence type="ECO:0000256" key="2">
    <source>
        <dbReference type="ARBA" id="ARBA00011233"/>
    </source>
</evidence>
<protein>
    <submittedName>
        <fullName evidence="12">Heat stress transcription factor A-3</fullName>
    </submittedName>
</protein>
<evidence type="ECO:0000259" key="11">
    <source>
        <dbReference type="SMART" id="SM00415"/>
    </source>
</evidence>
<reference evidence="12 13" key="1">
    <citation type="submission" date="2019-08" db="EMBL/GenBank/DDBJ databases">
        <title>Draft genome sequences of two oriental melons (Cucumis melo L. var makuwa).</title>
        <authorList>
            <person name="Kwon S.-Y."/>
        </authorList>
    </citation>
    <scope>NUCLEOTIDE SEQUENCE [LARGE SCALE GENOMIC DNA]</scope>
    <source>
        <strain evidence="13">cv. SW 3</strain>
        <tissue evidence="12">Leaf</tissue>
    </source>
</reference>
<feature type="region of interest" description="Disordered" evidence="10">
    <location>
        <begin position="359"/>
        <end position="379"/>
    </location>
</feature>
<dbReference type="Gene3D" id="1.10.10.10">
    <property type="entry name" value="Winged helix-like DNA-binding domain superfamily/Winged helix DNA-binding domain"/>
    <property type="match status" value="1"/>
</dbReference>
<evidence type="ECO:0000256" key="1">
    <source>
        <dbReference type="ARBA" id="ARBA00004123"/>
    </source>
</evidence>
<comment type="similarity">
    <text evidence="9">Belongs to the HSF family.</text>
</comment>
<dbReference type="AlphaFoldDB" id="A0A5A7TRT7"/>
<evidence type="ECO:0000313" key="13">
    <source>
        <dbReference type="Proteomes" id="UP000321393"/>
    </source>
</evidence>
<dbReference type="GO" id="GO:0005634">
    <property type="term" value="C:nucleus"/>
    <property type="evidence" value="ECO:0007669"/>
    <property type="project" value="UniProtKB-SubCell"/>
</dbReference>
<sequence length="599" mass="66374">MKPIEEGDSVNPIDVSSSSAQSEFDAAGFSSDPEFMLLPFSRPLMGSESFSPRGSFLEDTAAGLSMVSIGFSSSPSTGGLFGENPMPSSAAHHMFDVMLEQDKGTLDPLAVPCMGSAVPQPLESLHSQFVPPFLWKTFDIVEDPALDSIVSWGSAGQSFVVWDPVEFSKVILPSNFKHNNFSSFVRQLNTYVGIAVQPLMAAVGIEDFHLHQVESGQIDRVTMFTYLSVCGFRKIDADKWEFANEDFQRGKKHLLKNIQRRKSPHSQQIGSLIGPSTGGGKSGLEDEIGRLKKERSMLMQEVVELQQQQKGTAQHVNTVNRRLQSAEQRQKQMISFLAKLLQHPEFLFRLQKKKEQKDIDSSRTKRRFVKQHKHEDGFTPSAEGQIVKYQPDWENLARSSSTSDLNPSLLEGPFAYLLQGVFGDLGSIPEGVPNFQFKNASSSDVIASEELAFHHGVVKPTEELRVEASNKSMDDQHFKGKAIESPPEESNPDYFLSLAEDILQSSHHGTGGVIKPEEIWDAYLNADVGPSGSSSKLWSNPECFEDPFLQISSKQPPIWDFGSQQAGDSSMDKWLASGFPFDDPDNQAYPKNADDSDNK</sequence>
<dbReference type="Pfam" id="PF00447">
    <property type="entry name" value="HSF_DNA-bind"/>
    <property type="match status" value="1"/>
</dbReference>
<evidence type="ECO:0000313" key="12">
    <source>
        <dbReference type="EMBL" id="KAA0043919.1"/>
    </source>
</evidence>
<keyword evidence="8" id="KW-0539">Nucleus</keyword>
<evidence type="ECO:0000256" key="10">
    <source>
        <dbReference type="SAM" id="MobiDB-lite"/>
    </source>
</evidence>
<evidence type="ECO:0000256" key="8">
    <source>
        <dbReference type="ARBA" id="ARBA00023242"/>
    </source>
</evidence>
<dbReference type="GO" id="GO:0000978">
    <property type="term" value="F:RNA polymerase II cis-regulatory region sequence-specific DNA binding"/>
    <property type="evidence" value="ECO:0007669"/>
    <property type="project" value="TreeGrafter"/>
</dbReference>
<comment type="subunit">
    <text evidence="2">Homotrimer.</text>
</comment>
<dbReference type="SUPFAM" id="SSF46785">
    <property type="entry name" value="Winged helix' DNA-binding domain"/>
    <property type="match status" value="1"/>
</dbReference>
<dbReference type="FunFam" id="1.10.10.10:FF:000037">
    <property type="entry name" value="Heat stress transcription factor B-4"/>
    <property type="match status" value="1"/>
</dbReference>
<dbReference type="STRING" id="1194695.A0A5A7TRT7"/>
<keyword evidence="7" id="KW-0804">Transcription</keyword>
<proteinExistence type="inferred from homology"/>
<comment type="subcellular location">
    <subcellularLocation>
        <location evidence="1">Nucleus</location>
    </subcellularLocation>
</comment>
<dbReference type="PRINTS" id="PR00056">
    <property type="entry name" value="HSFDOMAIN"/>
</dbReference>
<dbReference type="SMART" id="SM00415">
    <property type="entry name" value="HSF"/>
    <property type="match status" value="1"/>
</dbReference>
<evidence type="ECO:0000256" key="9">
    <source>
        <dbReference type="RuleBase" id="RU004020"/>
    </source>
</evidence>
<dbReference type="GO" id="GO:0034605">
    <property type="term" value="P:cellular response to heat"/>
    <property type="evidence" value="ECO:0007669"/>
    <property type="project" value="TreeGrafter"/>
</dbReference>
<keyword evidence="5" id="KW-0346">Stress response</keyword>
<dbReference type="GO" id="GO:0006357">
    <property type="term" value="P:regulation of transcription by RNA polymerase II"/>
    <property type="evidence" value="ECO:0007669"/>
    <property type="project" value="TreeGrafter"/>
</dbReference>
<evidence type="ECO:0000256" key="6">
    <source>
        <dbReference type="ARBA" id="ARBA00023125"/>
    </source>
</evidence>
<evidence type="ECO:0000256" key="7">
    <source>
        <dbReference type="ARBA" id="ARBA00023163"/>
    </source>
</evidence>
<evidence type="ECO:0000256" key="3">
    <source>
        <dbReference type="ARBA" id="ARBA00022553"/>
    </source>
</evidence>
<keyword evidence="6" id="KW-0238">DNA-binding</keyword>